<dbReference type="Proteomes" id="UP000298138">
    <property type="component" value="Unassembled WGS sequence"/>
</dbReference>
<keyword evidence="2" id="KW-1185">Reference proteome</keyword>
<sequence length="70" mass="8143">MRVRCRGTRARARCGCVESPCRSIQRSRASRALLHPWCWSTLLGSRRRLLLQRAVKQERNVCMHPSAHKT</sequence>
<name>A0A4S2MMC2_9PEZI</name>
<evidence type="ECO:0000313" key="2">
    <source>
        <dbReference type="Proteomes" id="UP000298138"/>
    </source>
</evidence>
<proteinExistence type="predicted"/>
<organism evidence="1 2">
    <name type="scientific">Ascodesmis nigricans</name>
    <dbReference type="NCBI Taxonomy" id="341454"/>
    <lineage>
        <taxon>Eukaryota</taxon>
        <taxon>Fungi</taxon>
        <taxon>Dikarya</taxon>
        <taxon>Ascomycota</taxon>
        <taxon>Pezizomycotina</taxon>
        <taxon>Pezizomycetes</taxon>
        <taxon>Pezizales</taxon>
        <taxon>Ascodesmidaceae</taxon>
        <taxon>Ascodesmis</taxon>
    </lineage>
</organism>
<dbReference type="InParanoid" id="A0A4S2MMC2"/>
<accession>A0A4S2MMC2</accession>
<reference evidence="1 2" key="1">
    <citation type="submission" date="2019-04" db="EMBL/GenBank/DDBJ databases">
        <title>Comparative genomics and transcriptomics to analyze fruiting body development in filamentous ascomycetes.</title>
        <authorList>
            <consortium name="DOE Joint Genome Institute"/>
            <person name="Lutkenhaus R."/>
            <person name="Traeger S."/>
            <person name="Breuer J."/>
            <person name="Kuo A."/>
            <person name="Lipzen A."/>
            <person name="Pangilinan J."/>
            <person name="Dilworth D."/>
            <person name="Sandor L."/>
            <person name="Poggeler S."/>
            <person name="Barry K."/>
            <person name="Grigoriev I.V."/>
            <person name="Nowrousian M."/>
        </authorList>
    </citation>
    <scope>NUCLEOTIDE SEQUENCE [LARGE SCALE GENOMIC DNA]</scope>
    <source>
        <strain evidence="1 2">CBS 389.68</strain>
    </source>
</reference>
<dbReference type="AlphaFoldDB" id="A0A4S2MMC2"/>
<gene>
    <name evidence="1" type="ORF">EX30DRAFT_257617</name>
</gene>
<dbReference type="EMBL" id="ML220186">
    <property type="protein sequence ID" value="TGZ76299.1"/>
    <property type="molecule type" value="Genomic_DNA"/>
</dbReference>
<evidence type="ECO:0000313" key="1">
    <source>
        <dbReference type="EMBL" id="TGZ76299.1"/>
    </source>
</evidence>
<protein>
    <submittedName>
        <fullName evidence="1">Uncharacterized protein</fullName>
    </submittedName>
</protein>